<keyword evidence="2" id="KW-1185">Reference proteome</keyword>
<sequence>MLLQRAFYRPIAQSIRNASAVPKVGLNPPPLEQWDPLNPGEWQLGAGGKLVPRLPEGTRVGDLVMGKYGLYNPAARKLAQSFGGAIKGAKQPEIVAPQLRHFRPIVHALTAVCLVIFVWNSVSLVNGKLIWPYEGTKRRG</sequence>
<dbReference type="WBParaSite" id="ACRNAN_Path_1524.g5949.t1">
    <property type="protein sequence ID" value="ACRNAN_Path_1524.g5949.t1"/>
    <property type="gene ID" value="ACRNAN_Path_1524.g5949"/>
</dbReference>
<dbReference type="Proteomes" id="UP000887540">
    <property type="component" value="Unplaced"/>
</dbReference>
<protein>
    <submittedName>
        <fullName evidence="3">Uncharacterized protein</fullName>
    </submittedName>
</protein>
<evidence type="ECO:0000313" key="3">
    <source>
        <dbReference type="WBParaSite" id="ACRNAN_Path_1524.g5949.t1"/>
    </source>
</evidence>
<proteinExistence type="predicted"/>
<organism evidence="2 3">
    <name type="scientific">Acrobeloides nanus</name>
    <dbReference type="NCBI Taxonomy" id="290746"/>
    <lineage>
        <taxon>Eukaryota</taxon>
        <taxon>Metazoa</taxon>
        <taxon>Ecdysozoa</taxon>
        <taxon>Nematoda</taxon>
        <taxon>Chromadorea</taxon>
        <taxon>Rhabditida</taxon>
        <taxon>Tylenchina</taxon>
        <taxon>Cephalobomorpha</taxon>
        <taxon>Cephaloboidea</taxon>
        <taxon>Cephalobidae</taxon>
        <taxon>Acrobeloides</taxon>
    </lineage>
</organism>
<reference evidence="3" key="1">
    <citation type="submission" date="2022-11" db="UniProtKB">
        <authorList>
            <consortium name="WormBaseParasite"/>
        </authorList>
    </citation>
    <scope>IDENTIFICATION</scope>
</reference>
<keyword evidence="1" id="KW-0472">Membrane</keyword>
<evidence type="ECO:0000256" key="1">
    <source>
        <dbReference type="SAM" id="Phobius"/>
    </source>
</evidence>
<accession>A0A914C1N0</accession>
<feature type="transmembrane region" description="Helical" evidence="1">
    <location>
        <begin position="105"/>
        <end position="122"/>
    </location>
</feature>
<keyword evidence="1" id="KW-0812">Transmembrane</keyword>
<evidence type="ECO:0000313" key="2">
    <source>
        <dbReference type="Proteomes" id="UP000887540"/>
    </source>
</evidence>
<keyword evidence="1" id="KW-1133">Transmembrane helix</keyword>
<name>A0A914C1N0_9BILA</name>
<dbReference type="AlphaFoldDB" id="A0A914C1N0"/>